<protein>
    <recommendedName>
        <fullName evidence="4">Domain of unknown function WSN domain-containing protein</fullName>
    </recommendedName>
</protein>
<proteinExistence type="predicted"/>
<evidence type="ECO:0000313" key="3">
    <source>
        <dbReference type="Proteomes" id="UP000008068"/>
    </source>
</evidence>
<feature type="chain" id="PRO_5003405715" description="Domain of unknown function WSN domain-containing protein" evidence="1">
    <location>
        <begin position="19"/>
        <end position="376"/>
    </location>
</feature>
<evidence type="ECO:0008006" key="4">
    <source>
        <dbReference type="Google" id="ProtNLM"/>
    </source>
</evidence>
<dbReference type="InParanoid" id="G0NZZ9"/>
<keyword evidence="3" id="KW-1185">Reference proteome</keyword>
<evidence type="ECO:0000313" key="2">
    <source>
        <dbReference type="EMBL" id="EGT41380.1"/>
    </source>
</evidence>
<feature type="signal peptide" evidence="1">
    <location>
        <begin position="1"/>
        <end position="18"/>
    </location>
</feature>
<reference evidence="3" key="1">
    <citation type="submission" date="2011-07" db="EMBL/GenBank/DDBJ databases">
        <authorList>
            <consortium name="Caenorhabditis brenneri Sequencing and Analysis Consortium"/>
            <person name="Wilson R.K."/>
        </authorList>
    </citation>
    <scope>NUCLEOTIDE SEQUENCE [LARGE SCALE GENOMIC DNA]</scope>
    <source>
        <strain evidence="3">PB2801</strain>
    </source>
</reference>
<accession>G0NZZ9</accession>
<organism evidence="3">
    <name type="scientific">Caenorhabditis brenneri</name>
    <name type="common">Nematode worm</name>
    <dbReference type="NCBI Taxonomy" id="135651"/>
    <lineage>
        <taxon>Eukaryota</taxon>
        <taxon>Metazoa</taxon>
        <taxon>Ecdysozoa</taxon>
        <taxon>Nematoda</taxon>
        <taxon>Chromadorea</taxon>
        <taxon>Rhabditida</taxon>
        <taxon>Rhabditina</taxon>
        <taxon>Rhabditomorpha</taxon>
        <taxon>Rhabditoidea</taxon>
        <taxon>Rhabditidae</taxon>
        <taxon>Peloderinae</taxon>
        <taxon>Caenorhabditis</taxon>
    </lineage>
</organism>
<name>G0NZZ9_CAEBE</name>
<dbReference type="HOGENOM" id="CLU_704440_0_0_1"/>
<dbReference type="Proteomes" id="UP000008068">
    <property type="component" value="Unassembled WGS sequence"/>
</dbReference>
<evidence type="ECO:0000256" key="1">
    <source>
        <dbReference type="SAM" id="SignalP"/>
    </source>
</evidence>
<gene>
    <name evidence="2" type="ORF">CAEBREN_12538</name>
</gene>
<keyword evidence="1" id="KW-0732">Signal</keyword>
<dbReference type="AlphaFoldDB" id="G0NZZ9"/>
<sequence length="376" mass="44000">MWFPVLSLLLIITKSLQGNEDITLPLKELHYKVSKVVSKIVEESKVIPELELAEKIEKVLEEYTEIDVSSGLPELIELLELKKKADDLKLNKLENMRRGGPANAYSRLNALVNNMRKVIERSKTIRQDIEKNLPRHGDYDRFRRGKALDALKDDFTYQYRAFLEEFDKVDKHPISFNFVGAMKGGIAGGKEKSAEIRKWNEDSEISQKILSVKAEIQVLEELRDGEAIQRMLGLIEKLEGSFEGMRGPELKPLQYQISYSLRKMTPIRNHLKRLNISSGNLTDPLGKIESCLQNYDFSMDFSTEEEEFKKIEETLNEIRTKNEQFLKILNEVQEFRKKLDWSLEHIYDHYTYFDRDWLGFRMIWLGFERDADVEPL</sequence>
<dbReference type="OrthoDB" id="5881493at2759"/>
<dbReference type="EMBL" id="GL379994">
    <property type="protein sequence ID" value="EGT41380.1"/>
    <property type="molecule type" value="Genomic_DNA"/>
</dbReference>